<organism evidence="1 2">
    <name type="scientific">Phanerochaete sordida</name>
    <dbReference type="NCBI Taxonomy" id="48140"/>
    <lineage>
        <taxon>Eukaryota</taxon>
        <taxon>Fungi</taxon>
        <taxon>Dikarya</taxon>
        <taxon>Basidiomycota</taxon>
        <taxon>Agaricomycotina</taxon>
        <taxon>Agaricomycetes</taxon>
        <taxon>Polyporales</taxon>
        <taxon>Phanerochaetaceae</taxon>
        <taxon>Phanerochaete</taxon>
    </lineage>
</organism>
<sequence>MAPKNWKRGDEALGCLPGKQIVVKLLNDGDIEKINGKSYKVYVGEWTSADNMTIRHSFIPDLHNDLLPIRDPSSSRAA</sequence>
<evidence type="ECO:0000313" key="2">
    <source>
        <dbReference type="Proteomes" id="UP000703269"/>
    </source>
</evidence>
<gene>
    <name evidence="1" type="ORF">PsYK624_053520</name>
</gene>
<proteinExistence type="predicted"/>
<reference evidence="1 2" key="1">
    <citation type="submission" date="2021-08" db="EMBL/GenBank/DDBJ databases">
        <title>Draft Genome Sequence of Phanerochaete sordida strain YK-624.</title>
        <authorList>
            <person name="Mori T."/>
            <person name="Dohra H."/>
            <person name="Suzuki T."/>
            <person name="Kawagishi H."/>
            <person name="Hirai H."/>
        </authorList>
    </citation>
    <scope>NUCLEOTIDE SEQUENCE [LARGE SCALE GENOMIC DNA]</scope>
    <source>
        <strain evidence="1 2">YK-624</strain>
    </source>
</reference>
<accession>A0A9P3G6N2</accession>
<name>A0A9P3G6N2_9APHY</name>
<comment type="caution">
    <text evidence="1">The sequence shown here is derived from an EMBL/GenBank/DDBJ whole genome shotgun (WGS) entry which is preliminary data.</text>
</comment>
<dbReference type="EMBL" id="BPQB01000012">
    <property type="protein sequence ID" value="GJE89256.1"/>
    <property type="molecule type" value="Genomic_DNA"/>
</dbReference>
<keyword evidence="2" id="KW-1185">Reference proteome</keyword>
<dbReference type="AlphaFoldDB" id="A0A9P3G6N2"/>
<dbReference type="Proteomes" id="UP000703269">
    <property type="component" value="Unassembled WGS sequence"/>
</dbReference>
<protein>
    <submittedName>
        <fullName evidence="1">Uncharacterized protein</fullName>
    </submittedName>
</protein>
<evidence type="ECO:0000313" key="1">
    <source>
        <dbReference type="EMBL" id="GJE89256.1"/>
    </source>
</evidence>